<gene>
    <name evidence="4" type="ORF">BMW23_0734</name>
</gene>
<dbReference type="PANTHER" id="PTHR12241">
    <property type="entry name" value="TUBULIN POLYGLUTAMYLASE"/>
    <property type="match status" value="1"/>
</dbReference>
<evidence type="ECO:0000313" key="5">
    <source>
        <dbReference type="Proteomes" id="UP000240325"/>
    </source>
</evidence>
<name>A0A2H4UV34_9VIRU</name>
<evidence type="ECO:0000313" key="4">
    <source>
        <dbReference type="EMBL" id="ATZ80780.1"/>
    </source>
</evidence>
<protein>
    <submittedName>
        <fullName evidence="4">Tubulin-tyrosine ligase</fullName>
    </submittedName>
</protein>
<evidence type="ECO:0000256" key="1">
    <source>
        <dbReference type="ARBA" id="ARBA00022598"/>
    </source>
</evidence>
<proteinExistence type="predicted"/>
<dbReference type="Gene3D" id="3.30.470.20">
    <property type="entry name" value="ATP-grasp fold, B domain"/>
    <property type="match status" value="1"/>
</dbReference>
<keyword evidence="2" id="KW-0547">Nucleotide-binding</keyword>
<organism evidence="4">
    <name type="scientific">Bodo saltans virus</name>
    <dbReference type="NCBI Taxonomy" id="2024608"/>
    <lineage>
        <taxon>Viruses</taxon>
        <taxon>Varidnaviria</taxon>
        <taxon>Bamfordvirae</taxon>
        <taxon>Nucleocytoviricota</taxon>
        <taxon>Megaviricetes</taxon>
        <taxon>Imitervirales</taxon>
        <taxon>Mimiviridae</taxon>
        <taxon>Klosneuvirinae</taxon>
        <taxon>Theiavirus</taxon>
        <taxon>Theiavirus salishense</taxon>
    </lineage>
</organism>
<evidence type="ECO:0000256" key="3">
    <source>
        <dbReference type="ARBA" id="ARBA00022840"/>
    </source>
</evidence>
<sequence length="375" mass="44154">MRENVNENMENIETNDDAKNITWNRNKCLYSFGDSFEDVFSKNNMKQNENKWDIYLPCNYDNLNKEIDEMPIVKDAKYFIIDGIDEFVAKNSLWGNLVKHYGLTRAKKYMPMTYELFVDDDIEKIKNEYDSNKIYIMKKNIQRQEGLKITNNLNEMILGRNEGYVVAQELLQNPYIIDGRKTNMRFYVLIINDKGNKKVLIHKEGFMYYTKVPFKKNSLDIDTNITTGYIDREVYEKNPLTHNDLRKYLDDQNRNLSQIEINIRSQGLHISQIYFQRIYDMLKEVFLAFFGKFGKSPKLSNNMTFQLFGVDVAVDDELNPMIMEINKGPDVGQKSIRDSQVKQNVVLDIFKSINAIDDKNNDFINVLESKRDLLV</sequence>
<dbReference type="Pfam" id="PF03133">
    <property type="entry name" value="TTL"/>
    <property type="match status" value="1"/>
</dbReference>
<dbReference type="Proteomes" id="UP000240325">
    <property type="component" value="Segment"/>
</dbReference>
<keyword evidence="3" id="KW-0067">ATP-binding</keyword>
<keyword evidence="1 4" id="KW-0436">Ligase</keyword>
<dbReference type="PROSITE" id="PS51221">
    <property type="entry name" value="TTL"/>
    <property type="match status" value="1"/>
</dbReference>
<keyword evidence="5" id="KW-1185">Reference proteome</keyword>
<evidence type="ECO:0000256" key="2">
    <source>
        <dbReference type="ARBA" id="ARBA00022741"/>
    </source>
</evidence>
<dbReference type="SUPFAM" id="SSF56059">
    <property type="entry name" value="Glutathione synthetase ATP-binding domain-like"/>
    <property type="match status" value="1"/>
</dbReference>
<reference evidence="4" key="1">
    <citation type="journal article" date="2017" name="Elife">
        <title>The kinetoplastid-infecting Bodo saltans virus (BsV), a window into the most abundant giant viruses in the sea.</title>
        <authorList>
            <person name="Deeg C.M."/>
            <person name="Chow C.-E.T."/>
            <person name="Suttle C.A."/>
        </authorList>
    </citation>
    <scope>NUCLEOTIDE SEQUENCE</scope>
    <source>
        <strain evidence="4">NG1</strain>
    </source>
</reference>
<dbReference type="GO" id="GO:0015631">
    <property type="term" value="F:tubulin binding"/>
    <property type="evidence" value="ECO:0007669"/>
    <property type="project" value="TreeGrafter"/>
</dbReference>
<dbReference type="EMBL" id="MF782455">
    <property type="protein sequence ID" value="ATZ80780.1"/>
    <property type="molecule type" value="Genomic_DNA"/>
</dbReference>
<dbReference type="GO" id="GO:0005524">
    <property type="term" value="F:ATP binding"/>
    <property type="evidence" value="ECO:0007669"/>
    <property type="project" value="UniProtKB-KW"/>
</dbReference>
<accession>A0A2H4UV34</accession>
<dbReference type="GO" id="GO:0000226">
    <property type="term" value="P:microtubule cytoskeleton organization"/>
    <property type="evidence" value="ECO:0007669"/>
    <property type="project" value="TreeGrafter"/>
</dbReference>
<dbReference type="GO" id="GO:0070740">
    <property type="term" value="F:tubulin-glutamic acid ligase activity"/>
    <property type="evidence" value="ECO:0007669"/>
    <property type="project" value="TreeGrafter"/>
</dbReference>
<dbReference type="InterPro" id="IPR004344">
    <property type="entry name" value="TTL/TTLL_fam"/>
</dbReference>